<evidence type="ECO:0000256" key="8">
    <source>
        <dbReference type="ARBA" id="ARBA00023136"/>
    </source>
</evidence>
<dbReference type="Pfam" id="PF15383">
    <property type="entry name" value="TMEM237"/>
    <property type="match status" value="1"/>
</dbReference>
<keyword evidence="14" id="KW-1185">Reference proteome</keyword>
<dbReference type="PANTHER" id="PTHR28388">
    <property type="entry name" value="TRANSMEMBRANE PROTEIN 237"/>
    <property type="match status" value="1"/>
</dbReference>
<keyword evidence="7" id="KW-0969">Cilium</keyword>
<organism evidence="13 14">
    <name type="scientific">Callosobruchus maculatus</name>
    <name type="common">Southern cowpea weevil</name>
    <name type="synonym">Pulse bruchid</name>
    <dbReference type="NCBI Taxonomy" id="64391"/>
    <lineage>
        <taxon>Eukaryota</taxon>
        <taxon>Metazoa</taxon>
        <taxon>Ecdysozoa</taxon>
        <taxon>Arthropoda</taxon>
        <taxon>Hexapoda</taxon>
        <taxon>Insecta</taxon>
        <taxon>Pterygota</taxon>
        <taxon>Neoptera</taxon>
        <taxon>Endopterygota</taxon>
        <taxon>Coleoptera</taxon>
        <taxon>Polyphaga</taxon>
        <taxon>Cucujiformia</taxon>
        <taxon>Chrysomeloidea</taxon>
        <taxon>Chrysomelidae</taxon>
        <taxon>Bruchinae</taxon>
        <taxon>Bruchini</taxon>
        <taxon>Callosobruchus</taxon>
    </lineage>
</organism>
<comment type="similarity">
    <text evidence="3">Belongs to the TMEM237 family.</text>
</comment>
<dbReference type="AlphaFoldDB" id="A0A653CDU7"/>
<evidence type="ECO:0000313" key="13">
    <source>
        <dbReference type="EMBL" id="VEN46097.1"/>
    </source>
</evidence>
<evidence type="ECO:0000256" key="9">
    <source>
        <dbReference type="ARBA" id="ARBA00023273"/>
    </source>
</evidence>
<keyword evidence="8 12" id="KW-0472">Membrane</keyword>
<feature type="transmembrane region" description="Helical" evidence="12">
    <location>
        <begin position="457"/>
        <end position="475"/>
    </location>
</feature>
<reference evidence="13 14" key="1">
    <citation type="submission" date="2019-01" db="EMBL/GenBank/DDBJ databases">
        <authorList>
            <person name="Sayadi A."/>
        </authorList>
    </citation>
    <scope>NUCLEOTIDE SEQUENCE [LARGE SCALE GENOMIC DNA]</scope>
</reference>
<dbReference type="GO" id="GO:0035869">
    <property type="term" value="C:ciliary transition zone"/>
    <property type="evidence" value="ECO:0007669"/>
    <property type="project" value="TreeGrafter"/>
</dbReference>
<evidence type="ECO:0000256" key="12">
    <source>
        <dbReference type="SAM" id="Phobius"/>
    </source>
</evidence>
<evidence type="ECO:0000256" key="7">
    <source>
        <dbReference type="ARBA" id="ARBA00023069"/>
    </source>
</evidence>
<proteinExistence type="inferred from homology"/>
<dbReference type="Proteomes" id="UP000410492">
    <property type="component" value="Unassembled WGS sequence"/>
</dbReference>
<keyword evidence="9" id="KW-0966">Cell projection</keyword>
<feature type="transmembrane region" description="Helical" evidence="12">
    <location>
        <begin position="321"/>
        <end position="341"/>
    </location>
</feature>
<dbReference type="GO" id="GO:0060271">
    <property type="term" value="P:cilium assembly"/>
    <property type="evidence" value="ECO:0007669"/>
    <property type="project" value="TreeGrafter"/>
</dbReference>
<evidence type="ECO:0000256" key="3">
    <source>
        <dbReference type="ARBA" id="ARBA00008783"/>
    </source>
</evidence>
<evidence type="ECO:0000256" key="5">
    <source>
        <dbReference type="ARBA" id="ARBA00022794"/>
    </source>
</evidence>
<evidence type="ECO:0000256" key="2">
    <source>
        <dbReference type="ARBA" id="ARBA00004141"/>
    </source>
</evidence>
<accession>A0A653CDU7</accession>
<dbReference type="OrthoDB" id="550113at2759"/>
<feature type="transmembrane region" description="Helical" evidence="12">
    <location>
        <begin position="361"/>
        <end position="381"/>
    </location>
</feature>
<dbReference type="EMBL" id="CAACVG010007564">
    <property type="protein sequence ID" value="VEN46097.1"/>
    <property type="molecule type" value="Genomic_DNA"/>
</dbReference>
<feature type="compositionally biased region" description="Basic residues" evidence="11">
    <location>
        <begin position="171"/>
        <end position="180"/>
    </location>
</feature>
<feature type="compositionally biased region" description="Basic residues" evidence="11">
    <location>
        <begin position="198"/>
        <end position="207"/>
    </location>
</feature>
<keyword evidence="5" id="KW-0970">Cilium biogenesis/degradation</keyword>
<keyword evidence="6 12" id="KW-1133">Transmembrane helix</keyword>
<feature type="region of interest" description="Disordered" evidence="11">
    <location>
        <begin position="29"/>
        <end position="61"/>
    </location>
</feature>
<sequence>MMSATKISPRTRKRRFREEMKEQIVAQVHKAVVSNDSTEESGPEGKRTYTKNEDTKNENVSIHTPSRDISVDGETQINSKILSLIETEMKRDINKHSHFTDSRPQSLSFYEDEKIPEELSGNLELLSPEERKHYKKKNYIPMDPEEMNAYNTLQDSYMARDAEDIMTSSLKKAKSRKKRHADSEMGMGDSREMMIPKEKKKSKKKKRETSPAASNNTKRKHKRKEEDELKNDVAVALDELQDDVFEHDHEQELSTKVDRVRRSPRKTDKLFVQKKNKFEVITKPNLYQGRNGDIEGDKFGKRTSTYPVEVALMFQNYWMRLSTLCHGLLGGLALGHWLYLVCNVHQQDYEFLLHYAYYSDTYVGLFFALSVLCLVSMYDRIDIVRLNKDYVRDLWKHRRSSVVIFLYLACFLIHLSMTNYDDKLALLVYDNHTNASNETTVTTTIKKSDLEIWNNLSLWRAILAFTAWIFIGLGPPDDMLYHHLKSTEVYLPNK</sequence>
<evidence type="ECO:0000256" key="6">
    <source>
        <dbReference type="ARBA" id="ARBA00022989"/>
    </source>
</evidence>
<feature type="compositionally biased region" description="Basic and acidic residues" evidence="11">
    <location>
        <begin position="43"/>
        <end position="57"/>
    </location>
</feature>
<protein>
    <submittedName>
        <fullName evidence="13">Uncharacterized protein</fullName>
    </submittedName>
</protein>
<feature type="region of interest" description="Disordered" evidence="11">
    <location>
        <begin position="168"/>
        <end position="230"/>
    </location>
</feature>
<evidence type="ECO:0000256" key="11">
    <source>
        <dbReference type="SAM" id="MobiDB-lite"/>
    </source>
</evidence>
<feature type="transmembrane region" description="Helical" evidence="12">
    <location>
        <begin position="402"/>
        <end position="420"/>
    </location>
</feature>
<evidence type="ECO:0000256" key="1">
    <source>
        <dbReference type="ARBA" id="ARBA00004138"/>
    </source>
</evidence>
<gene>
    <name evidence="13" type="ORF">CALMAC_LOCUS8305</name>
</gene>
<dbReference type="GO" id="GO:0016020">
    <property type="term" value="C:membrane"/>
    <property type="evidence" value="ECO:0007669"/>
    <property type="project" value="UniProtKB-SubCell"/>
</dbReference>
<comment type="subcellular location">
    <subcellularLocation>
        <location evidence="1">Cell projection</location>
        <location evidence="1">Cilium</location>
    </subcellularLocation>
    <subcellularLocation>
        <location evidence="2">Membrane</location>
        <topology evidence="2">Multi-pass membrane protein</topology>
    </subcellularLocation>
</comment>
<evidence type="ECO:0000256" key="4">
    <source>
        <dbReference type="ARBA" id="ARBA00022692"/>
    </source>
</evidence>
<evidence type="ECO:0000256" key="10">
    <source>
        <dbReference type="ARBA" id="ARBA00025631"/>
    </source>
</evidence>
<keyword evidence="4 12" id="KW-0812">Transmembrane</keyword>
<name>A0A653CDU7_CALMS</name>
<dbReference type="PANTHER" id="PTHR28388:SF1">
    <property type="entry name" value="TRANSMEMBRANE PROTEIN 237"/>
    <property type="match status" value="1"/>
</dbReference>
<dbReference type="InterPro" id="IPR029409">
    <property type="entry name" value="TMEM237"/>
</dbReference>
<evidence type="ECO:0000313" key="14">
    <source>
        <dbReference type="Proteomes" id="UP000410492"/>
    </source>
</evidence>
<comment type="function">
    <text evidence="10">Component of the transition zone in primary cilia. Required for ciliogenesis.</text>
</comment>